<evidence type="ECO:0000256" key="5">
    <source>
        <dbReference type="PROSITE-ProRule" id="PRU00091"/>
    </source>
</evidence>
<dbReference type="InterPro" id="IPR000306">
    <property type="entry name" value="Znf_FYVE"/>
</dbReference>
<dbReference type="PANTHER" id="PTHR45956:SF6">
    <property type="entry name" value="RUN DOMAIN-CONTAINING PROTEIN"/>
    <property type="match status" value="1"/>
</dbReference>
<name>A0A5K3F138_MESCO</name>
<evidence type="ECO:0000256" key="3">
    <source>
        <dbReference type="ARBA" id="ARBA00022833"/>
    </source>
</evidence>
<dbReference type="InterPro" id="IPR017455">
    <property type="entry name" value="Znf_FYVE-rel"/>
</dbReference>
<keyword evidence="2 5" id="KW-0863">Zinc-finger</keyword>
<dbReference type="WBParaSite" id="MCU_004682-RB">
    <property type="protein sequence ID" value="MCU_004682-RB"/>
    <property type="gene ID" value="MCU_004682"/>
</dbReference>
<feature type="domain" description="FYVE-type" evidence="8">
    <location>
        <begin position="626"/>
        <end position="684"/>
    </location>
</feature>
<keyword evidence="3" id="KW-0862">Zinc</keyword>
<dbReference type="InterPro" id="IPR047335">
    <property type="entry name" value="RUFY1-3"/>
</dbReference>
<dbReference type="InterPro" id="IPR013083">
    <property type="entry name" value="Znf_RING/FYVE/PHD"/>
</dbReference>
<dbReference type="SUPFAM" id="SSF69979">
    <property type="entry name" value="Eea1 homodimerisation domain"/>
    <property type="match status" value="1"/>
</dbReference>
<evidence type="ECO:0000256" key="2">
    <source>
        <dbReference type="ARBA" id="ARBA00022771"/>
    </source>
</evidence>
<dbReference type="GO" id="GO:0008270">
    <property type="term" value="F:zinc ion binding"/>
    <property type="evidence" value="ECO:0007669"/>
    <property type="project" value="UniProtKB-KW"/>
</dbReference>
<dbReference type="PROSITE" id="PS50178">
    <property type="entry name" value="ZF_FYVE"/>
    <property type="match status" value="1"/>
</dbReference>
<dbReference type="Pfam" id="PF01363">
    <property type="entry name" value="FYVE"/>
    <property type="match status" value="1"/>
</dbReference>
<dbReference type="SUPFAM" id="SSF57903">
    <property type="entry name" value="FYVE/PHD zinc finger"/>
    <property type="match status" value="1"/>
</dbReference>
<reference evidence="9" key="1">
    <citation type="submission" date="2019-11" db="UniProtKB">
        <authorList>
            <consortium name="WormBaseParasite"/>
        </authorList>
    </citation>
    <scope>IDENTIFICATION</scope>
</reference>
<proteinExistence type="predicted"/>
<accession>A0A5K3F138</accession>
<keyword evidence="4 6" id="KW-0175">Coiled coil</keyword>
<feature type="coiled-coil region" evidence="6">
    <location>
        <begin position="233"/>
        <end position="287"/>
    </location>
</feature>
<dbReference type="AlphaFoldDB" id="A0A5K3F138"/>
<dbReference type="InterPro" id="IPR013087">
    <property type="entry name" value="Znf_C2H2_type"/>
</dbReference>
<organism evidence="9">
    <name type="scientific">Mesocestoides corti</name>
    <name type="common">Flatworm</name>
    <dbReference type="NCBI Taxonomy" id="53468"/>
    <lineage>
        <taxon>Eukaryota</taxon>
        <taxon>Metazoa</taxon>
        <taxon>Spiralia</taxon>
        <taxon>Lophotrochozoa</taxon>
        <taxon>Platyhelminthes</taxon>
        <taxon>Cestoda</taxon>
        <taxon>Eucestoda</taxon>
        <taxon>Cyclophyllidea</taxon>
        <taxon>Mesocestoididae</taxon>
        <taxon>Mesocestoides</taxon>
    </lineage>
</organism>
<evidence type="ECO:0000256" key="7">
    <source>
        <dbReference type="SAM" id="MobiDB-lite"/>
    </source>
</evidence>
<protein>
    <submittedName>
        <fullName evidence="9">FYVE-type domain-containing protein</fullName>
    </submittedName>
</protein>
<sequence length="687" mass="76865">MSELTEGFLCPECMLNLASDEALMAHFEENHIEKPPTNHHVVEATSTRPLLPPSPVNDLLADYRRLASDYADNIQALTKAKNQLQSKTMLLENLLLSIASGTLTPENLHNLDNSLRQNLTDYLNSEAERATQNAALVLQITEQRDVALSDVNKLKDQLFLANERATNLELDLETKTRLIAELESKLQKSQQDLPAKDANAPQSLLDGETRSCETSQEAGENSKDTIVTNAATLHQAQRELEAAVRKRYDLLEKLNELQSQMLREGTSDQLESQLGQIKDELNSFNSERCALDDIQALPMAKESSHPETVQPYATKFASEKNQLSAEVLALKKQVSDLTEYTDSLNETIRTLEGNRTELTEMLASRDKEVTRLKVEYEAEIVSIKTTMAERLAKSANALNQLKAEKIASAEEVSDLTHQLQECETKLRDAEGALGSAEADRGVLERTLVELRSHLEKKDALIEVLNKHMEERTNEMEAKSSECQQLTEQVQSLTLEHTAVVATNESLTARLAEADASIGRLTSSEALLLQNVQELTDKLTLLRSQQESHARAMAEMQSKIDSTQSEHQTLMDRFIECQDKANQLELALQTCTRELESLQRIVLDLGRQNQALQISLERQTNRQWVSDESATCCSNCQKEFSISFRKHHCRHCGKVFCQACSSKKTATSASKDPLRVCDACFAELTGVR</sequence>
<evidence type="ECO:0000256" key="6">
    <source>
        <dbReference type="SAM" id="Coils"/>
    </source>
</evidence>
<dbReference type="PROSITE" id="PS00028">
    <property type="entry name" value="ZINC_FINGER_C2H2_1"/>
    <property type="match status" value="1"/>
</dbReference>
<dbReference type="PANTHER" id="PTHR45956">
    <property type="entry name" value="RUN AND FYVE DOMAIN-CONTAINING PROTEIN 2-LIKE PROTEIN"/>
    <property type="match status" value="1"/>
</dbReference>
<dbReference type="InterPro" id="IPR011011">
    <property type="entry name" value="Znf_FYVE_PHD"/>
</dbReference>
<dbReference type="Gene3D" id="3.30.40.10">
    <property type="entry name" value="Zinc/RING finger domain, C3HC4 (zinc finger)"/>
    <property type="match status" value="1"/>
</dbReference>
<dbReference type="CDD" id="cd15730">
    <property type="entry name" value="FYVE_EEA1"/>
    <property type="match status" value="1"/>
</dbReference>
<feature type="coiled-coil region" evidence="6">
    <location>
        <begin position="67"/>
        <end position="94"/>
    </location>
</feature>
<feature type="compositionally biased region" description="Polar residues" evidence="7">
    <location>
        <begin position="212"/>
        <end position="225"/>
    </location>
</feature>
<dbReference type="SMART" id="SM00064">
    <property type="entry name" value="FYVE"/>
    <property type="match status" value="1"/>
</dbReference>
<evidence type="ECO:0000256" key="4">
    <source>
        <dbReference type="ARBA" id="ARBA00023054"/>
    </source>
</evidence>
<feature type="coiled-coil region" evidence="6">
    <location>
        <begin position="552"/>
        <end position="600"/>
    </location>
</feature>
<evidence type="ECO:0000259" key="8">
    <source>
        <dbReference type="PROSITE" id="PS50178"/>
    </source>
</evidence>
<evidence type="ECO:0000256" key="1">
    <source>
        <dbReference type="ARBA" id="ARBA00022723"/>
    </source>
</evidence>
<keyword evidence="1" id="KW-0479">Metal-binding</keyword>
<feature type="coiled-coil region" evidence="6">
    <location>
        <begin position="468"/>
        <end position="495"/>
    </location>
</feature>
<feature type="region of interest" description="Disordered" evidence="7">
    <location>
        <begin position="188"/>
        <end position="225"/>
    </location>
</feature>
<dbReference type="Gene3D" id="1.20.5.390">
    <property type="entry name" value="L1 transposable element, trimerization domain"/>
    <property type="match status" value="1"/>
</dbReference>
<evidence type="ECO:0000313" key="9">
    <source>
        <dbReference type="WBParaSite" id="MCU_004682-RB"/>
    </source>
</evidence>
<feature type="coiled-coil region" evidence="6">
    <location>
        <begin position="398"/>
        <end position="439"/>
    </location>
</feature>